<dbReference type="InterPro" id="IPR025724">
    <property type="entry name" value="GAG-pre-integrase_dom"/>
</dbReference>
<evidence type="ECO:0000256" key="1">
    <source>
        <dbReference type="ARBA" id="ARBA00004191"/>
    </source>
</evidence>
<keyword evidence="4" id="KW-0134">Cell wall</keyword>
<evidence type="ECO:0000256" key="13">
    <source>
        <dbReference type="PROSITE-ProRule" id="PRU10052"/>
    </source>
</evidence>
<dbReference type="InterPro" id="IPR011050">
    <property type="entry name" value="Pectin_lyase_fold/virulence"/>
</dbReference>
<comment type="catalytic activity">
    <reaction evidence="10">
        <text>(1,4-alpha-D-galacturonosyl)n+m + H2O = (1,4-alpha-D-galacturonosyl)n + (1,4-alpha-D-galacturonosyl)m.</text>
        <dbReference type="EC" id="3.2.1.15"/>
    </reaction>
</comment>
<dbReference type="GO" id="GO:0004650">
    <property type="term" value="F:polygalacturonase activity"/>
    <property type="evidence" value="ECO:0007669"/>
    <property type="project" value="UniProtKB-EC"/>
</dbReference>
<dbReference type="SUPFAM" id="SSF56672">
    <property type="entry name" value="DNA/RNA polymerases"/>
    <property type="match status" value="1"/>
</dbReference>
<evidence type="ECO:0000256" key="3">
    <source>
        <dbReference type="ARBA" id="ARBA00012736"/>
    </source>
</evidence>
<dbReference type="InterPro" id="IPR001584">
    <property type="entry name" value="Integrase_cat-core"/>
</dbReference>
<keyword evidence="9" id="KW-0961">Cell wall biogenesis/degradation</keyword>
<keyword evidence="7 14" id="KW-0378">Hydrolase</keyword>
<sequence length="1775" mass="199583">MASLKYEIPLLDRNTRFALWQIKMQAVLAQMDLEDALLGIDKMPSTLTDEEKKRKDRKALTQLHLHLSNEILQDVMKEKTAAALWKRLEQICMSKTLTSKLHMKQRLYAHRLEEGASVHEHLTVFKEILSNLEAMEVQYDKEDLGLILLCSLPPSYSTFRDTILYSRESLTVDEVYDSLTSYDKMKHLVVKPDSQGEGLIVRGRQDRNTDDDRGRTQERNHRGKSKGRSKSSNRGKTCNFCKKKGHIKSECYKLQNKIKGEAANQKGKQPENSGEADVVEDYSDGELLVASVNDSKVSEEWILDSGCTFHMSPNRDWFTTYETVSEGVVLMGNNASCKIAGVGTIKVKMFDGVVRTLSDVRYVPELKRNLISLSTLDSKGYRYTAESGVLKISKGSLVVMKGQRKTAKLYVLQGSTVTGDAAVASSSLSDDDITKLWHMRLGHMSENGMVELSKRGLLDGQGICKLNFCEHCVFGKQKRVRFTRGIHNTKETLEYIHSDLWGPSRVPSRGGANYMLTFIDDFSRKVWAFFLKQKSDVFSAFKSWKIMIEKQTGKQIKYLRTDNGLEFCSDEFNRLCKSEGIVRHLTVRHTPQQNGVAERMNRTIMEKVRCMLSNANLPKSFWAEAASTACFLINRSPSVAIEKKTPQEVWSGNPANYSDLKIFGCPAYAHVNNGKLEPRSIKCVFLGYKAGVKGYKLWCPENRKVVISRDVVFDETAMLPNLSLKDCSNKENQKQVEHQINTESTPQVSTKIENRVASSPQYSIAKNRTKREIKPPKKYAEADLVAYALNVAEDIDANQEPSNYSEAISCEDSEKWMFAMQEEMESLHKNKTWDLVKLPKGKKTVRCKWVFKKKEGTPGVEEPKYKARLVAKGYSQVPGVDFTDVFSPVVKHSSIRALLGIVAMHDLELEQLDVKTAFLHGELEKDIYMQQPEGFTVSEKEDYVCLLKKSLYGLKQSPRQWYKRFDSFMTSHDFKRSSFDSCVYFKKNNDGSFVYLLLYVDDMLIAAKDKGEIRKVKAQLSEEFEMKDLGPAKKILGMEILRDRKTSKLYLSQKGYIEKLLCRFNMRSAKPVSTPLAAHFRLSSALSPQSDDKIKYMSHVPYSSAVGSLMYAMVCSRPDLSYAVSAVSRYMANPGKEHWKAVQWILRYLRGTTDVCLQFGRTEDGVIGYVDADFAGDLDRRRSLTGYVFTIGGCAISWKATLQTTVALSTTEAEYMAITEACKEAIWLKGLFSELNEDLQISTVFCDNQSAIFLTKDQMFHERTKHIDVRYHFVRDIIARGDIVVSKISTHENPADMMTKSLPITKFEHCLDLHHLFIEILAIKPLRKPLIGHLGEPSAKEQIEGAKEPRQSESWKSGVNVSSTRYYRARKTMIEKSARNHQNCFRQYASKVESDAFDVVAKFGAKADGKTDLSKPFLDAWKEACASVTPSTVVIPKGTYLLSKVNLEGPCKAPIEINVQGTIEAPADPSAFKDPNWVRFYSIENFKMFGGGIFDGKGSIAYEKNTCENREFRAKLPVSIRFDFVTNALIQDITSKDSKLFHINVFACKNITLERLKIEAPDESPNTDGIHMGKSEGVNIIASDIKTGDDCISIGDGTKNMVVKEVTCGPGHGISIGSLGKFQNEEPVEGIKISNCTITNTSNGARIKTWPGEHGGAVSEIHFEDITMNNVSSPILIDQQYCPWNKCKKNEESKVKLSNISFKNIRGTSALPEAIKFICSGSSPCQNVELADIDIKHNGAEPATSQCLNVKPITSGKLNPIPCSGPVPKTPSATD</sequence>
<accession>A0A8J6D1T0</accession>
<evidence type="ECO:0000313" key="18">
    <source>
        <dbReference type="Proteomes" id="UP000701853"/>
    </source>
</evidence>
<proteinExistence type="inferred from homology"/>
<dbReference type="InterPro" id="IPR013103">
    <property type="entry name" value="RVT_2"/>
</dbReference>
<dbReference type="FunFam" id="2.160.20.10:FF:000004">
    <property type="entry name" value="Pectin lyase-like superfamily protein"/>
    <property type="match status" value="1"/>
</dbReference>
<dbReference type="InterPro" id="IPR036397">
    <property type="entry name" value="RNaseH_sf"/>
</dbReference>
<comment type="caution">
    <text evidence="17">The sequence shown here is derived from an EMBL/GenBank/DDBJ whole genome shotgun (WGS) entry which is preliminary data.</text>
</comment>
<evidence type="ECO:0000256" key="14">
    <source>
        <dbReference type="RuleBase" id="RU361169"/>
    </source>
</evidence>
<keyword evidence="5" id="KW-0964">Secreted</keyword>
<feature type="active site" evidence="13">
    <location>
        <position position="1612"/>
    </location>
</feature>
<dbReference type="Pfam" id="PF14223">
    <property type="entry name" value="Retrotran_gag_2"/>
    <property type="match status" value="1"/>
</dbReference>
<dbReference type="PROSITE" id="PS50994">
    <property type="entry name" value="INTEGRASE"/>
    <property type="match status" value="1"/>
</dbReference>
<feature type="domain" description="Integrase catalytic" evidence="16">
    <location>
        <begin position="487"/>
        <end position="654"/>
    </location>
</feature>
<dbReference type="SUPFAM" id="SSF51126">
    <property type="entry name" value="Pectin lyase-like"/>
    <property type="match status" value="1"/>
</dbReference>
<dbReference type="GO" id="GO:0004190">
    <property type="term" value="F:aspartic-type endopeptidase activity"/>
    <property type="evidence" value="ECO:0007669"/>
    <property type="project" value="UniProtKB-KW"/>
</dbReference>
<evidence type="ECO:0000256" key="8">
    <source>
        <dbReference type="ARBA" id="ARBA00023295"/>
    </source>
</evidence>
<feature type="compositionally biased region" description="Basic and acidic residues" evidence="15">
    <location>
        <begin position="203"/>
        <end position="220"/>
    </location>
</feature>
<evidence type="ECO:0000256" key="6">
    <source>
        <dbReference type="ARBA" id="ARBA00022750"/>
    </source>
</evidence>
<dbReference type="PANTHER" id="PTHR31375">
    <property type="match status" value="1"/>
</dbReference>
<comment type="similarity">
    <text evidence="2 14">Belongs to the glycosyl hydrolase 28 family.</text>
</comment>
<feature type="region of interest" description="Disordered" evidence="15">
    <location>
        <begin position="195"/>
        <end position="237"/>
    </location>
</feature>
<dbReference type="GO" id="GO:0005975">
    <property type="term" value="P:carbohydrate metabolic process"/>
    <property type="evidence" value="ECO:0007669"/>
    <property type="project" value="InterPro"/>
</dbReference>
<evidence type="ECO:0000256" key="12">
    <source>
        <dbReference type="ARBA" id="ARBA00070098"/>
    </source>
</evidence>
<keyword evidence="8 14" id="KW-0326">Glycosidase</keyword>
<dbReference type="GO" id="GO:0003676">
    <property type="term" value="F:nucleic acid binding"/>
    <property type="evidence" value="ECO:0007669"/>
    <property type="project" value="InterPro"/>
</dbReference>
<dbReference type="Gene3D" id="3.30.420.10">
    <property type="entry name" value="Ribonuclease H-like superfamily/Ribonuclease H"/>
    <property type="match status" value="1"/>
</dbReference>
<dbReference type="OrthoDB" id="1749075at2759"/>
<dbReference type="InterPro" id="IPR000743">
    <property type="entry name" value="Glyco_hydro_28"/>
</dbReference>
<evidence type="ECO:0000256" key="10">
    <source>
        <dbReference type="ARBA" id="ARBA00034074"/>
    </source>
</evidence>
<dbReference type="Proteomes" id="UP000701853">
    <property type="component" value="Chromosome 5"/>
</dbReference>
<comment type="subcellular location">
    <subcellularLocation>
        <location evidence="1">Secreted</location>
        <location evidence="1">Cell wall</location>
    </subcellularLocation>
</comment>
<evidence type="ECO:0000256" key="5">
    <source>
        <dbReference type="ARBA" id="ARBA00022525"/>
    </source>
</evidence>
<gene>
    <name evidence="17" type="ORF">CXB51_010301</name>
</gene>
<dbReference type="GO" id="GO:0071555">
    <property type="term" value="P:cell wall organization"/>
    <property type="evidence" value="ECO:0007669"/>
    <property type="project" value="UniProtKB-KW"/>
</dbReference>
<dbReference type="InterPro" id="IPR012334">
    <property type="entry name" value="Pectin_lyas_fold"/>
</dbReference>
<dbReference type="InterPro" id="IPR012337">
    <property type="entry name" value="RNaseH-like_sf"/>
</dbReference>
<dbReference type="Pfam" id="PF00665">
    <property type="entry name" value="rve"/>
    <property type="match status" value="1"/>
</dbReference>
<dbReference type="EC" id="3.2.1.15" evidence="3"/>
<dbReference type="InterPro" id="IPR057670">
    <property type="entry name" value="SH3_retrovirus"/>
</dbReference>
<dbReference type="InterPro" id="IPR006626">
    <property type="entry name" value="PbH1"/>
</dbReference>
<reference evidence="17 18" key="1">
    <citation type="journal article" date="2021" name="bioRxiv">
        <title>The Gossypium anomalum genome as a resource for cotton improvement and evolutionary analysis of hybrid incompatibility.</title>
        <authorList>
            <person name="Grover C.E."/>
            <person name="Yuan D."/>
            <person name="Arick M.A."/>
            <person name="Miller E.R."/>
            <person name="Hu G."/>
            <person name="Peterson D.G."/>
            <person name="Wendel J.F."/>
            <person name="Udall J.A."/>
        </authorList>
    </citation>
    <scope>NUCLEOTIDE SEQUENCE [LARGE SCALE GENOMIC DNA]</scope>
    <source>
        <strain evidence="17">JFW-Udall</strain>
        <tissue evidence="17">Leaf</tissue>
    </source>
</reference>
<dbReference type="Pfam" id="PF25597">
    <property type="entry name" value="SH3_retrovirus"/>
    <property type="match status" value="1"/>
</dbReference>
<dbReference type="Pfam" id="PF22936">
    <property type="entry name" value="Pol_BBD"/>
    <property type="match status" value="1"/>
</dbReference>
<feature type="compositionally biased region" description="Basic residues" evidence="15">
    <location>
        <begin position="221"/>
        <end position="233"/>
    </location>
</feature>
<dbReference type="SMART" id="SM00710">
    <property type="entry name" value="PbH1"/>
    <property type="match status" value="5"/>
</dbReference>
<evidence type="ECO:0000256" key="9">
    <source>
        <dbReference type="ARBA" id="ARBA00023316"/>
    </source>
</evidence>
<protein>
    <recommendedName>
        <fullName evidence="12">Polygalacturonase</fullName>
        <ecNumber evidence="3">3.2.1.15</ecNumber>
    </recommendedName>
</protein>
<evidence type="ECO:0000259" key="16">
    <source>
        <dbReference type="PROSITE" id="PS50994"/>
    </source>
</evidence>
<keyword evidence="6" id="KW-0645">Protease</keyword>
<dbReference type="EMBL" id="JAHUZN010000005">
    <property type="protein sequence ID" value="KAG8492669.1"/>
    <property type="molecule type" value="Genomic_DNA"/>
</dbReference>
<organism evidence="17 18">
    <name type="scientific">Gossypium anomalum</name>
    <dbReference type="NCBI Taxonomy" id="47600"/>
    <lineage>
        <taxon>Eukaryota</taxon>
        <taxon>Viridiplantae</taxon>
        <taxon>Streptophyta</taxon>
        <taxon>Embryophyta</taxon>
        <taxon>Tracheophyta</taxon>
        <taxon>Spermatophyta</taxon>
        <taxon>Magnoliopsida</taxon>
        <taxon>eudicotyledons</taxon>
        <taxon>Gunneridae</taxon>
        <taxon>Pentapetalae</taxon>
        <taxon>rosids</taxon>
        <taxon>malvids</taxon>
        <taxon>Malvales</taxon>
        <taxon>Malvaceae</taxon>
        <taxon>Malvoideae</taxon>
        <taxon>Gossypium</taxon>
    </lineage>
</organism>
<dbReference type="InterPro" id="IPR054722">
    <property type="entry name" value="PolX-like_BBD"/>
</dbReference>
<evidence type="ECO:0000256" key="15">
    <source>
        <dbReference type="SAM" id="MobiDB-lite"/>
    </source>
</evidence>
<dbReference type="Gene3D" id="2.160.20.10">
    <property type="entry name" value="Single-stranded right-handed beta-helix, Pectin lyase-like"/>
    <property type="match status" value="1"/>
</dbReference>
<evidence type="ECO:0000256" key="2">
    <source>
        <dbReference type="ARBA" id="ARBA00008834"/>
    </source>
</evidence>
<evidence type="ECO:0000313" key="17">
    <source>
        <dbReference type="EMBL" id="KAG8492669.1"/>
    </source>
</evidence>
<keyword evidence="6" id="KW-0064">Aspartyl protease</keyword>
<evidence type="ECO:0000256" key="4">
    <source>
        <dbReference type="ARBA" id="ARBA00022512"/>
    </source>
</evidence>
<dbReference type="PROSITE" id="PS00502">
    <property type="entry name" value="POLYGALACTURONASE"/>
    <property type="match status" value="1"/>
</dbReference>
<dbReference type="GO" id="GO:0015074">
    <property type="term" value="P:DNA integration"/>
    <property type="evidence" value="ECO:0007669"/>
    <property type="project" value="InterPro"/>
</dbReference>
<dbReference type="CDD" id="cd09272">
    <property type="entry name" value="RNase_HI_RT_Ty1"/>
    <property type="match status" value="1"/>
</dbReference>
<comment type="function">
    <text evidence="11">May function in the depolymerization of the pectin in its walls during pollen tube elongation, or in that of the pistil during pollination.</text>
</comment>
<keyword evidence="18" id="KW-1185">Reference proteome</keyword>
<dbReference type="Pfam" id="PF00295">
    <property type="entry name" value="Glyco_hydro_28"/>
    <property type="match status" value="1"/>
</dbReference>
<evidence type="ECO:0000256" key="7">
    <source>
        <dbReference type="ARBA" id="ARBA00022801"/>
    </source>
</evidence>
<name>A0A8J6D1T0_9ROSI</name>
<dbReference type="InterPro" id="IPR043502">
    <property type="entry name" value="DNA/RNA_pol_sf"/>
</dbReference>
<dbReference type="Pfam" id="PF13976">
    <property type="entry name" value="gag_pre-integrs"/>
    <property type="match status" value="1"/>
</dbReference>
<evidence type="ECO:0000256" key="11">
    <source>
        <dbReference type="ARBA" id="ARBA00060133"/>
    </source>
</evidence>
<dbReference type="SUPFAM" id="SSF53098">
    <property type="entry name" value="Ribonuclease H-like"/>
    <property type="match status" value="1"/>
</dbReference>
<dbReference type="Pfam" id="PF07727">
    <property type="entry name" value="RVT_2"/>
    <property type="match status" value="1"/>
</dbReference>